<dbReference type="Pfam" id="PF01812">
    <property type="entry name" value="5-FTHF_cyc-lig"/>
    <property type="match status" value="1"/>
</dbReference>
<dbReference type="GO" id="GO:0005524">
    <property type="term" value="F:ATP binding"/>
    <property type="evidence" value="ECO:0007669"/>
    <property type="project" value="UniProtKB-KW"/>
</dbReference>
<feature type="binding site" evidence="4">
    <location>
        <position position="75"/>
    </location>
    <ligand>
        <name>substrate</name>
    </ligand>
</feature>
<proteinExistence type="inferred from homology"/>
<comment type="similarity">
    <text evidence="1 5">Belongs to the 5-formyltetrahydrofolate cyclo-ligase family.</text>
</comment>
<keyword evidence="8" id="KW-1185">Reference proteome</keyword>
<sequence length="215" mass="23697">MKTPPEPARAPATESQGESLAQIKRRLRSEAQGRRRRLAAEAAPRVGEHLRDVFAATLPVIKDCTVAAYWPIGDEMDVLPLTEYLRSRGCTIGLPAVERPGQPLTFRRWWAPARLIEGPYGTRHPEPDAPTLTPDWLLVPLLAFDRDGWRLGYGGGYYDRSLAGLRAKSPVRTIGIAYAGQEISRVPHDHLDQPLDLIATERHVIVAGAGGRSGQ</sequence>
<evidence type="ECO:0000313" key="7">
    <source>
        <dbReference type="EMBL" id="SDH73418.1"/>
    </source>
</evidence>
<dbReference type="PANTHER" id="PTHR23407:SF1">
    <property type="entry name" value="5-FORMYLTETRAHYDROFOLATE CYCLO-LIGASE"/>
    <property type="match status" value="1"/>
</dbReference>
<dbReference type="SUPFAM" id="SSF100950">
    <property type="entry name" value="NagB/RpiA/CoA transferase-like"/>
    <property type="match status" value="1"/>
</dbReference>
<evidence type="ECO:0000313" key="8">
    <source>
        <dbReference type="Proteomes" id="UP000217076"/>
    </source>
</evidence>
<keyword evidence="7" id="KW-0436">Ligase</keyword>
<dbReference type="GO" id="GO:0046872">
    <property type="term" value="F:metal ion binding"/>
    <property type="evidence" value="ECO:0007669"/>
    <property type="project" value="UniProtKB-KW"/>
</dbReference>
<keyword evidence="5" id="KW-0460">Magnesium</keyword>
<name>A0A1G8EU54_9PROT</name>
<dbReference type="EC" id="6.3.3.2" evidence="5"/>
<reference evidence="8" key="1">
    <citation type="submission" date="2016-10" db="EMBL/GenBank/DDBJ databases">
        <authorList>
            <person name="Varghese N."/>
            <person name="Submissions S."/>
        </authorList>
    </citation>
    <scope>NUCLEOTIDE SEQUENCE [LARGE SCALE GENOMIC DNA]</scope>
    <source>
        <strain evidence="8">930I</strain>
    </source>
</reference>
<evidence type="ECO:0000256" key="1">
    <source>
        <dbReference type="ARBA" id="ARBA00010638"/>
    </source>
</evidence>
<feature type="binding site" evidence="4">
    <location>
        <begin position="150"/>
        <end position="158"/>
    </location>
    <ligand>
        <name>ATP</name>
        <dbReference type="ChEBI" id="CHEBI:30616"/>
    </ligand>
</feature>
<dbReference type="PIRSF" id="PIRSF006806">
    <property type="entry name" value="FTHF_cligase"/>
    <property type="match status" value="1"/>
</dbReference>
<organism evidence="7 8">
    <name type="scientific">Roseospirillum parvum</name>
    <dbReference type="NCBI Taxonomy" id="83401"/>
    <lineage>
        <taxon>Bacteria</taxon>
        <taxon>Pseudomonadati</taxon>
        <taxon>Pseudomonadota</taxon>
        <taxon>Alphaproteobacteria</taxon>
        <taxon>Rhodospirillales</taxon>
        <taxon>Rhodospirillaceae</taxon>
        <taxon>Roseospirillum</taxon>
    </lineage>
</organism>
<dbReference type="OrthoDB" id="9801938at2"/>
<evidence type="ECO:0000256" key="2">
    <source>
        <dbReference type="ARBA" id="ARBA00022741"/>
    </source>
</evidence>
<dbReference type="RefSeq" id="WP_092621322.1">
    <property type="nucleotide sequence ID" value="NZ_FNCV01000011.1"/>
</dbReference>
<keyword evidence="2 4" id="KW-0547">Nucleotide-binding</keyword>
<dbReference type="STRING" id="83401.SAMN05421742_11139"/>
<dbReference type="GO" id="GO:0030272">
    <property type="term" value="F:5-formyltetrahydrofolate cyclo-ligase activity"/>
    <property type="evidence" value="ECO:0007669"/>
    <property type="project" value="UniProtKB-EC"/>
</dbReference>
<comment type="cofactor">
    <cofactor evidence="5">
        <name>Mg(2+)</name>
        <dbReference type="ChEBI" id="CHEBI:18420"/>
    </cofactor>
</comment>
<gene>
    <name evidence="7" type="ORF">SAMN05421742_11139</name>
</gene>
<dbReference type="NCBIfam" id="TIGR02727">
    <property type="entry name" value="MTHFS_bact"/>
    <property type="match status" value="1"/>
</dbReference>
<evidence type="ECO:0000256" key="5">
    <source>
        <dbReference type="RuleBase" id="RU361279"/>
    </source>
</evidence>
<evidence type="ECO:0000256" key="6">
    <source>
        <dbReference type="SAM" id="MobiDB-lite"/>
    </source>
</evidence>
<dbReference type="PANTHER" id="PTHR23407">
    <property type="entry name" value="ATPASE INHIBITOR/5-FORMYLTETRAHYDROFOLATE CYCLO-LIGASE"/>
    <property type="match status" value="1"/>
</dbReference>
<dbReference type="GO" id="GO:0009396">
    <property type="term" value="P:folic acid-containing compound biosynthetic process"/>
    <property type="evidence" value="ECO:0007669"/>
    <property type="project" value="TreeGrafter"/>
</dbReference>
<dbReference type="Proteomes" id="UP000217076">
    <property type="component" value="Unassembled WGS sequence"/>
</dbReference>
<keyword evidence="5" id="KW-0479">Metal-binding</keyword>
<comment type="catalytic activity">
    <reaction evidence="5">
        <text>(6S)-5-formyl-5,6,7,8-tetrahydrofolate + ATP = (6R)-5,10-methenyltetrahydrofolate + ADP + phosphate</text>
        <dbReference type="Rhea" id="RHEA:10488"/>
        <dbReference type="ChEBI" id="CHEBI:30616"/>
        <dbReference type="ChEBI" id="CHEBI:43474"/>
        <dbReference type="ChEBI" id="CHEBI:57455"/>
        <dbReference type="ChEBI" id="CHEBI:57457"/>
        <dbReference type="ChEBI" id="CHEBI:456216"/>
        <dbReference type="EC" id="6.3.3.2"/>
    </reaction>
</comment>
<evidence type="ECO:0000256" key="4">
    <source>
        <dbReference type="PIRSR" id="PIRSR006806-1"/>
    </source>
</evidence>
<protein>
    <recommendedName>
        <fullName evidence="5">5-formyltetrahydrofolate cyclo-ligase</fullName>
        <ecNumber evidence="5">6.3.3.2</ecNumber>
    </recommendedName>
</protein>
<accession>A0A1G8EU54</accession>
<dbReference type="InterPro" id="IPR024185">
    <property type="entry name" value="FTHF_cligase-like_sf"/>
</dbReference>
<dbReference type="Gene3D" id="3.40.50.10420">
    <property type="entry name" value="NagB/RpiA/CoA transferase-like"/>
    <property type="match status" value="1"/>
</dbReference>
<dbReference type="GO" id="GO:0035999">
    <property type="term" value="P:tetrahydrofolate interconversion"/>
    <property type="evidence" value="ECO:0007669"/>
    <property type="project" value="TreeGrafter"/>
</dbReference>
<keyword evidence="3 4" id="KW-0067">ATP-binding</keyword>
<feature type="binding site" evidence="4">
    <location>
        <begin position="24"/>
        <end position="28"/>
    </location>
    <ligand>
        <name>ATP</name>
        <dbReference type="ChEBI" id="CHEBI:30616"/>
    </ligand>
</feature>
<dbReference type="InterPro" id="IPR002698">
    <property type="entry name" value="FTHF_cligase"/>
</dbReference>
<dbReference type="EMBL" id="FNCV01000011">
    <property type="protein sequence ID" value="SDH73418.1"/>
    <property type="molecule type" value="Genomic_DNA"/>
</dbReference>
<evidence type="ECO:0000256" key="3">
    <source>
        <dbReference type="ARBA" id="ARBA00022840"/>
    </source>
</evidence>
<dbReference type="InterPro" id="IPR037171">
    <property type="entry name" value="NagB/RpiA_transferase-like"/>
</dbReference>
<feature type="region of interest" description="Disordered" evidence="6">
    <location>
        <begin position="1"/>
        <end position="21"/>
    </location>
</feature>
<dbReference type="AlphaFoldDB" id="A0A1G8EU54"/>